<comment type="caution">
    <text evidence="2">The sequence shown here is derived from an EMBL/GenBank/DDBJ whole genome shotgun (WGS) entry which is preliminary data.</text>
</comment>
<reference evidence="2 3" key="1">
    <citation type="submission" date="2023-09" db="EMBL/GenBank/DDBJ databases">
        <title>Genomes of two closely related lineages of the louse Polyplax serrata with different host specificities.</title>
        <authorList>
            <person name="Martinu J."/>
            <person name="Tarabai H."/>
            <person name="Stefka J."/>
            <person name="Hypsa V."/>
        </authorList>
    </citation>
    <scope>NUCLEOTIDE SEQUENCE [LARGE SCALE GENOMIC DNA]</scope>
    <source>
        <strain evidence="2">98ZLc_SE</strain>
    </source>
</reference>
<evidence type="ECO:0000313" key="2">
    <source>
        <dbReference type="EMBL" id="KAK6640414.1"/>
    </source>
</evidence>
<sequence length="391" mass="45982">MFGGKRYRTVPIRRSYISLPVTRLRNDYQVPEYQETYMPSTQEDFEYNSFDKYPFVQYYGYYPGRNYYRYKNSRRSLDGYGFYEDQMPQEDVSDDGLRQGKDDAYPYGEETWYEEEPVKFDRNSEANKAFLQNLIMAQMYQDARNQYPYGYDSNSDDYDDQHWFYGVPTTEVEDKEKVKQYFKNKEDEEVTELESLASKKVKSKKLKEKDAYKKGKNKGSMEKPTKPKSKMTDDEYFDMQKQLVANSRKNGYLPGADEFKLNKKQVYDSAESKNNFWEFYKPQKLSPEASINSNLNVHIKDDRNVKAFSDSNVNVETTTYSTSVPATRRPATVGQKEVVLPRPSNPVRRPFDISTRSLHQPSVYDTIKKLLKMEKELQQVSTTNVISPSGY</sequence>
<name>A0ABR1BC80_POLSC</name>
<organism evidence="2 3">
    <name type="scientific">Polyplax serrata</name>
    <name type="common">Common mouse louse</name>
    <dbReference type="NCBI Taxonomy" id="468196"/>
    <lineage>
        <taxon>Eukaryota</taxon>
        <taxon>Metazoa</taxon>
        <taxon>Ecdysozoa</taxon>
        <taxon>Arthropoda</taxon>
        <taxon>Hexapoda</taxon>
        <taxon>Insecta</taxon>
        <taxon>Pterygota</taxon>
        <taxon>Neoptera</taxon>
        <taxon>Paraneoptera</taxon>
        <taxon>Psocodea</taxon>
        <taxon>Troctomorpha</taxon>
        <taxon>Phthiraptera</taxon>
        <taxon>Anoplura</taxon>
        <taxon>Polyplacidae</taxon>
        <taxon>Polyplax</taxon>
    </lineage>
</organism>
<proteinExistence type="predicted"/>
<gene>
    <name evidence="2" type="ORF">RUM44_012108</name>
</gene>
<accession>A0ABR1BC80</accession>
<evidence type="ECO:0000256" key="1">
    <source>
        <dbReference type="SAM" id="MobiDB-lite"/>
    </source>
</evidence>
<dbReference type="EMBL" id="JAWJWF010000001">
    <property type="protein sequence ID" value="KAK6640414.1"/>
    <property type="molecule type" value="Genomic_DNA"/>
</dbReference>
<keyword evidence="3" id="KW-1185">Reference proteome</keyword>
<protein>
    <submittedName>
        <fullName evidence="2">Uncharacterized protein</fullName>
    </submittedName>
</protein>
<dbReference type="Proteomes" id="UP001359485">
    <property type="component" value="Unassembled WGS sequence"/>
</dbReference>
<feature type="region of interest" description="Disordered" evidence="1">
    <location>
        <begin position="207"/>
        <end position="232"/>
    </location>
</feature>
<evidence type="ECO:0000313" key="3">
    <source>
        <dbReference type="Proteomes" id="UP001359485"/>
    </source>
</evidence>